<reference evidence="2" key="1">
    <citation type="submission" date="2019-08" db="EMBL/GenBank/DDBJ databases">
        <title>The genome of the North American firefly Photinus pyralis.</title>
        <authorList>
            <consortium name="Photinus pyralis genome working group"/>
            <person name="Fallon T.R."/>
            <person name="Sander Lower S.E."/>
            <person name="Weng J.-K."/>
        </authorList>
    </citation>
    <scope>NUCLEOTIDE SEQUENCE</scope>
    <source>
        <strain evidence="2">TRF0915ILg1</strain>
        <tissue evidence="2">Whole body</tissue>
    </source>
</reference>
<dbReference type="AlphaFoldDB" id="A0A8K0C7Z4"/>
<comment type="caution">
    <text evidence="2">The sequence shown here is derived from an EMBL/GenBank/DDBJ whole genome shotgun (WGS) entry which is preliminary data.</text>
</comment>
<proteinExistence type="predicted"/>
<dbReference type="OrthoDB" id="6767719at2759"/>
<gene>
    <name evidence="2" type="ORF">ILUMI_25091</name>
</gene>
<dbReference type="InterPro" id="IPR011604">
    <property type="entry name" value="PDDEXK-like_dom_sf"/>
</dbReference>
<dbReference type="Pfam" id="PF09588">
    <property type="entry name" value="YqaJ"/>
    <property type="match status" value="1"/>
</dbReference>
<sequence length="288" mass="32878">MHNTSEVATNKRFPLDARKLLTGKGVSRIERLVKGIITAIKRSFNKNNGLDSDVLRQDLLNAPYHVFGYHKNCGETFCKKKDDDNVRHIIYKSGLLEEIQKIVDPMARNSNLLAYIQTTNEAQRFMSLVAKCAGGKRINFTKRNSYTTRPYAAALEHTCGPSWHLSVCKRSAHNSATFRIFEKRRLRQLVKGSKSKKSRYSRRKRDAGDFDYGPNCAQPDLKPAELKKCEEFLNRLGNDKQQKAYFSVVYMHSSNPFLGANPDRINNDGKGILEIKCLSPVRESKFKN</sequence>
<feature type="domain" description="YqaJ viral recombinase" evidence="1">
    <location>
        <begin position="230"/>
        <end position="279"/>
    </location>
</feature>
<dbReference type="InterPro" id="IPR019080">
    <property type="entry name" value="YqaJ_viral_recombinase"/>
</dbReference>
<dbReference type="Proteomes" id="UP000801492">
    <property type="component" value="Unassembled WGS sequence"/>
</dbReference>
<dbReference type="EMBL" id="VTPC01090858">
    <property type="protein sequence ID" value="KAF2881089.1"/>
    <property type="molecule type" value="Genomic_DNA"/>
</dbReference>
<evidence type="ECO:0000313" key="2">
    <source>
        <dbReference type="EMBL" id="KAF2881089.1"/>
    </source>
</evidence>
<evidence type="ECO:0000313" key="3">
    <source>
        <dbReference type="Proteomes" id="UP000801492"/>
    </source>
</evidence>
<organism evidence="2 3">
    <name type="scientific">Ignelater luminosus</name>
    <name type="common">Cucubano</name>
    <name type="synonym">Pyrophorus luminosus</name>
    <dbReference type="NCBI Taxonomy" id="2038154"/>
    <lineage>
        <taxon>Eukaryota</taxon>
        <taxon>Metazoa</taxon>
        <taxon>Ecdysozoa</taxon>
        <taxon>Arthropoda</taxon>
        <taxon>Hexapoda</taxon>
        <taxon>Insecta</taxon>
        <taxon>Pterygota</taxon>
        <taxon>Neoptera</taxon>
        <taxon>Endopterygota</taxon>
        <taxon>Coleoptera</taxon>
        <taxon>Polyphaga</taxon>
        <taxon>Elateriformia</taxon>
        <taxon>Elateroidea</taxon>
        <taxon>Elateridae</taxon>
        <taxon>Agrypninae</taxon>
        <taxon>Pyrophorini</taxon>
        <taxon>Ignelater</taxon>
    </lineage>
</organism>
<protein>
    <recommendedName>
        <fullName evidence="1">YqaJ viral recombinase domain-containing protein</fullName>
    </recommendedName>
</protein>
<name>A0A8K0C7Z4_IGNLU</name>
<keyword evidence="3" id="KW-1185">Reference proteome</keyword>
<dbReference type="Gene3D" id="3.90.320.10">
    <property type="match status" value="1"/>
</dbReference>
<evidence type="ECO:0000259" key="1">
    <source>
        <dbReference type="Pfam" id="PF09588"/>
    </source>
</evidence>
<accession>A0A8K0C7Z4</accession>